<accession>A0A9N9PAT0</accession>
<protein>
    <submittedName>
        <fullName evidence="1">1915_t:CDS:1</fullName>
    </submittedName>
</protein>
<dbReference type="Proteomes" id="UP000789405">
    <property type="component" value="Unassembled WGS sequence"/>
</dbReference>
<evidence type="ECO:0000313" key="2">
    <source>
        <dbReference type="Proteomes" id="UP000789405"/>
    </source>
</evidence>
<dbReference type="EMBL" id="CAJVPY010039725">
    <property type="protein sequence ID" value="CAG8805085.1"/>
    <property type="molecule type" value="Genomic_DNA"/>
</dbReference>
<evidence type="ECO:0000313" key="1">
    <source>
        <dbReference type="EMBL" id="CAG8805085.1"/>
    </source>
</evidence>
<dbReference type="AlphaFoldDB" id="A0A9N9PAT0"/>
<proteinExistence type="predicted"/>
<organism evidence="1 2">
    <name type="scientific">Dentiscutata erythropus</name>
    <dbReference type="NCBI Taxonomy" id="1348616"/>
    <lineage>
        <taxon>Eukaryota</taxon>
        <taxon>Fungi</taxon>
        <taxon>Fungi incertae sedis</taxon>
        <taxon>Mucoromycota</taxon>
        <taxon>Glomeromycotina</taxon>
        <taxon>Glomeromycetes</taxon>
        <taxon>Diversisporales</taxon>
        <taxon>Gigasporaceae</taxon>
        <taxon>Dentiscutata</taxon>
    </lineage>
</organism>
<feature type="non-terminal residue" evidence="1">
    <location>
        <position position="72"/>
    </location>
</feature>
<keyword evidence="2" id="KW-1185">Reference proteome</keyword>
<comment type="caution">
    <text evidence="1">The sequence shown here is derived from an EMBL/GenBank/DDBJ whole genome shotgun (WGS) entry which is preliminary data.</text>
</comment>
<reference evidence="1" key="1">
    <citation type="submission" date="2021-06" db="EMBL/GenBank/DDBJ databases">
        <authorList>
            <person name="Kallberg Y."/>
            <person name="Tangrot J."/>
            <person name="Rosling A."/>
        </authorList>
    </citation>
    <scope>NUCLEOTIDE SEQUENCE</scope>
    <source>
        <strain evidence="1">MA453B</strain>
    </source>
</reference>
<name>A0A9N9PAT0_9GLOM</name>
<sequence>EKWRSRTRYYCGNFWDEDCCLVQSVAFKRYRTVVRDGKYTFGALVGALEENFAIGAHKSAKKSEGGDEVIIT</sequence>
<feature type="non-terminal residue" evidence="1">
    <location>
        <position position="1"/>
    </location>
</feature>
<gene>
    <name evidence="1" type="ORF">DERYTH_LOCUS24218</name>
</gene>